<sequence>MITVADVVADTTLNLQVVTGGDHLDREVTSAHVSELTSPGDWLRGGELLMTVGLLLPMNPVDCQRYLAECAQAGVSAVALGLGHDLPYQDCPEPLRIAAEQFEVPLLTVPDETPFIAITKWVFDVIARQEHHELQAAIEINKKLTGVATRSAPLPALLAAWSTTSDTPCVVCDGAGQLIAATPGTPASVVEQAVEAAGMARAAGTEWSMRGEFEVHTVGARVPSAYIVLGAAMDTRTRASSTVLVALAALDIERRHLAGRAERQRRSQVFAQLLRPGIKAERARHLAADVGLAAGQCHVAVVDAGDADRAESLMLQLEASLPDALVLMRGDVVEIAHPELAVLTERLKTYAPGLRTGVGSSVGFDAFALSAMQARSLLPVSARLGRIVTANEGETVSLLLSMGSADAVRGFSDAVLAPLDQLDPNERLELLRTLDQWLTVNGAWDQAAARLSLHRNTVRNRIERIARLTGRRMDDGDDRMGLWLALKARTALGLTS</sequence>
<gene>
    <name evidence="3" type="ORF">RMCB_3610</name>
</gene>
<dbReference type="EMBL" id="BCSX01000031">
    <property type="protein sequence ID" value="GAS89514.1"/>
    <property type="molecule type" value="Genomic_DNA"/>
</dbReference>
<dbReference type="InterPro" id="IPR025736">
    <property type="entry name" value="PucR_C-HTH_dom"/>
</dbReference>
<organism evidence="3 4">
    <name type="scientific">Mycolicibacterium brisbanense</name>
    <dbReference type="NCBI Taxonomy" id="146020"/>
    <lineage>
        <taxon>Bacteria</taxon>
        <taxon>Bacillati</taxon>
        <taxon>Actinomycetota</taxon>
        <taxon>Actinomycetes</taxon>
        <taxon>Mycobacteriales</taxon>
        <taxon>Mycobacteriaceae</taxon>
        <taxon>Mycolicibacterium</taxon>
    </lineage>
</organism>
<accession>A0A100W0R5</accession>
<dbReference type="InterPro" id="IPR042070">
    <property type="entry name" value="PucR_C-HTH_sf"/>
</dbReference>
<dbReference type="InterPro" id="IPR012914">
    <property type="entry name" value="PucR_dom"/>
</dbReference>
<dbReference type="OrthoDB" id="8450798at2"/>
<dbReference type="AlphaFoldDB" id="A0A100W0R5"/>
<dbReference type="RefSeq" id="WP_062829884.1">
    <property type="nucleotide sequence ID" value="NZ_BCSX01000031.1"/>
</dbReference>
<comment type="caution">
    <text evidence="3">The sequence shown here is derived from an EMBL/GenBank/DDBJ whole genome shotgun (WGS) entry which is preliminary data.</text>
</comment>
<protein>
    <submittedName>
        <fullName evidence="3">Helix-turn-helix domain-containing protein, Fis-type</fullName>
    </submittedName>
</protein>
<dbReference type="Gene3D" id="1.10.10.2840">
    <property type="entry name" value="PucR C-terminal helix-turn-helix domain"/>
    <property type="match status" value="1"/>
</dbReference>
<evidence type="ECO:0000259" key="1">
    <source>
        <dbReference type="Pfam" id="PF07905"/>
    </source>
</evidence>
<dbReference type="PANTHER" id="PTHR33744:SF1">
    <property type="entry name" value="DNA-BINDING TRANSCRIPTIONAL ACTIVATOR ADER"/>
    <property type="match status" value="1"/>
</dbReference>
<keyword evidence="4" id="KW-1185">Reference proteome</keyword>
<proteinExistence type="predicted"/>
<feature type="domain" description="Purine catabolism PurC-like" evidence="1">
    <location>
        <begin position="6"/>
        <end position="126"/>
    </location>
</feature>
<dbReference type="Pfam" id="PF13556">
    <property type="entry name" value="HTH_30"/>
    <property type="match status" value="1"/>
</dbReference>
<dbReference type="InterPro" id="IPR051448">
    <property type="entry name" value="CdaR-like_regulators"/>
</dbReference>
<evidence type="ECO:0000259" key="2">
    <source>
        <dbReference type="Pfam" id="PF13556"/>
    </source>
</evidence>
<feature type="domain" description="PucR C-terminal helix-turn-helix" evidence="2">
    <location>
        <begin position="430"/>
        <end position="488"/>
    </location>
</feature>
<evidence type="ECO:0000313" key="3">
    <source>
        <dbReference type="EMBL" id="GAS89514.1"/>
    </source>
</evidence>
<dbReference type="PANTHER" id="PTHR33744">
    <property type="entry name" value="CARBOHYDRATE DIACID REGULATOR"/>
    <property type="match status" value="1"/>
</dbReference>
<reference evidence="4" key="1">
    <citation type="journal article" date="2016" name="Genome Announc.">
        <title>Draft Genome Sequences of Five Rapidly Growing Mycobacterium Species, M. thermoresistibile, M. fortuitum subsp. acetamidolyticum, M. canariasense, M. brisbanense, and M. novocastrense.</title>
        <authorList>
            <person name="Katahira K."/>
            <person name="Ogura Y."/>
            <person name="Gotoh Y."/>
            <person name="Hayashi T."/>
        </authorList>
    </citation>
    <scope>NUCLEOTIDE SEQUENCE [LARGE SCALE GENOMIC DNA]</scope>
    <source>
        <strain evidence="4">JCM15654</strain>
    </source>
</reference>
<reference evidence="4" key="2">
    <citation type="submission" date="2016-02" db="EMBL/GenBank/DDBJ databases">
        <title>Draft genome sequence of five rapidly growing Mycobacterium species.</title>
        <authorList>
            <person name="Katahira K."/>
            <person name="Gotou Y."/>
            <person name="Iida K."/>
            <person name="Ogura Y."/>
            <person name="Hayashi T."/>
        </authorList>
    </citation>
    <scope>NUCLEOTIDE SEQUENCE [LARGE SCALE GENOMIC DNA]</scope>
    <source>
        <strain evidence="4">JCM15654</strain>
    </source>
</reference>
<evidence type="ECO:0000313" key="4">
    <source>
        <dbReference type="Proteomes" id="UP000069620"/>
    </source>
</evidence>
<dbReference type="Pfam" id="PF07905">
    <property type="entry name" value="PucR"/>
    <property type="match status" value="1"/>
</dbReference>
<name>A0A100W0R5_9MYCO</name>
<dbReference type="Proteomes" id="UP000069620">
    <property type="component" value="Unassembled WGS sequence"/>
</dbReference>
<dbReference type="STRING" id="146020.RMCB_3610"/>